<name>A0AAV8WU25_9CUCU</name>
<dbReference type="Proteomes" id="UP001162156">
    <property type="component" value="Unassembled WGS sequence"/>
</dbReference>
<keyword evidence="3" id="KW-1185">Reference proteome</keyword>
<feature type="domain" description="DDE-1" evidence="1">
    <location>
        <begin position="44"/>
        <end position="173"/>
    </location>
</feature>
<dbReference type="EMBL" id="JANEYF010004715">
    <property type="protein sequence ID" value="KAJ8930264.1"/>
    <property type="molecule type" value="Genomic_DNA"/>
</dbReference>
<dbReference type="Pfam" id="PF03184">
    <property type="entry name" value="DDE_1"/>
    <property type="match status" value="1"/>
</dbReference>
<gene>
    <name evidence="2" type="ORF">NQ314_016946</name>
</gene>
<comment type="caution">
    <text evidence="2">The sequence shown here is derived from an EMBL/GenBank/DDBJ whole genome shotgun (WGS) entry which is preliminary data.</text>
</comment>
<evidence type="ECO:0000259" key="1">
    <source>
        <dbReference type="Pfam" id="PF03184"/>
    </source>
</evidence>
<sequence length="180" mass="20882">MSVLEDPSRIFNEDESSFTLCSKTGKVLARGEQNIYEIVHGSDKENITVLVTIAEDVTKAPPSIIYSYIRLPADIARSYPSEWWLGKSESGWTTGETFYEYMAKVFYPWLVKFNITLPILFFLDGHKSHLMKHLSDFCSTKDILLITLLHNTTHILQPYDVSIFKPLEYNWKKVVHKFRV</sequence>
<evidence type="ECO:0000313" key="3">
    <source>
        <dbReference type="Proteomes" id="UP001162156"/>
    </source>
</evidence>
<dbReference type="GO" id="GO:0003676">
    <property type="term" value="F:nucleic acid binding"/>
    <property type="evidence" value="ECO:0007669"/>
    <property type="project" value="InterPro"/>
</dbReference>
<dbReference type="InterPro" id="IPR004875">
    <property type="entry name" value="DDE_SF_endonuclease_dom"/>
</dbReference>
<protein>
    <recommendedName>
        <fullName evidence="1">DDE-1 domain-containing protein</fullName>
    </recommendedName>
</protein>
<reference evidence="2" key="1">
    <citation type="journal article" date="2023" name="Insect Mol. Biol.">
        <title>Genome sequencing provides insights into the evolution of gene families encoding plant cell wall-degrading enzymes in longhorned beetles.</title>
        <authorList>
            <person name="Shin N.R."/>
            <person name="Okamura Y."/>
            <person name="Kirsch R."/>
            <person name="Pauchet Y."/>
        </authorList>
    </citation>
    <scope>NUCLEOTIDE SEQUENCE</scope>
    <source>
        <strain evidence="2">RBIC_L_NR</strain>
    </source>
</reference>
<organism evidence="2 3">
    <name type="scientific">Rhamnusium bicolor</name>
    <dbReference type="NCBI Taxonomy" id="1586634"/>
    <lineage>
        <taxon>Eukaryota</taxon>
        <taxon>Metazoa</taxon>
        <taxon>Ecdysozoa</taxon>
        <taxon>Arthropoda</taxon>
        <taxon>Hexapoda</taxon>
        <taxon>Insecta</taxon>
        <taxon>Pterygota</taxon>
        <taxon>Neoptera</taxon>
        <taxon>Endopterygota</taxon>
        <taxon>Coleoptera</taxon>
        <taxon>Polyphaga</taxon>
        <taxon>Cucujiformia</taxon>
        <taxon>Chrysomeloidea</taxon>
        <taxon>Cerambycidae</taxon>
        <taxon>Lepturinae</taxon>
        <taxon>Rhagiini</taxon>
        <taxon>Rhamnusium</taxon>
    </lineage>
</organism>
<dbReference type="AlphaFoldDB" id="A0AAV8WU25"/>
<accession>A0AAV8WU25</accession>
<proteinExistence type="predicted"/>
<evidence type="ECO:0000313" key="2">
    <source>
        <dbReference type="EMBL" id="KAJ8930264.1"/>
    </source>
</evidence>